<protein>
    <submittedName>
        <fullName evidence="1">Uncharacterized protein</fullName>
    </submittedName>
</protein>
<accession>A0A835M9F8</accession>
<evidence type="ECO:0000313" key="2">
    <source>
        <dbReference type="Proteomes" id="UP000631114"/>
    </source>
</evidence>
<proteinExistence type="predicted"/>
<name>A0A835M9F8_9MAGN</name>
<organism evidence="1 2">
    <name type="scientific">Coptis chinensis</name>
    <dbReference type="NCBI Taxonomy" id="261450"/>
    <lineage>
        <taxon>Eukaryota</taxon>
        <taxon>Viridiplantae</taxon>
        <taxon>Streptophyta</taxon>
        <taxon>Embryophyta</taxon>
        <taxon>Tracheophyta</taxon>
        <taxon>Spermatophyta</taxon>
        <taxon>Magnoliopsida</taxon>
        <taxon>Ranunculales</taxon>
        <taxon>Ranunculaceae</taxon>
        <taxon>Coptidoideae</taxon>
        <taxon>Coptis</taxon>
    </lineage>
</organism>
<dbReference type="Proteomes" id="UP000631114">
    <property type="component" value="Unassembled WGS sequence"/>
</dbReference>
<dbReference type="EMBL" id="JADFTS010000003">
    <property type="protein sequence ID" value="KAF9615566.1"/>
    <property type="molecule type" value="Genomic_DNA"/>
</dbReference>
<gene>
    <name evidence="1" type="ORF">IFM89_024655</name>
</gene>
<sequence>MRGTTGLLTAKNILKGISLRGRWVGTMTISPKKHGNDIGEGGSPVTDEKAEPIVAFSKPPLPPVMGPFLVFSLLEMVSGHDKND</sequence>
<comment type="caution">
    <text evidence="1">The sequence shown here is derived from an EMBL/GenBank/DDBJ whole genome shotgun (WGS) entry which is preliminary data.</text>
</comment>
<evidence type="ECO:0000313" key="1">
    <source>
        <dbReference type="EMBL" id="KAF9615566.1"/>
    </source>
</evidence>
<keyword evidence="2" id="KW-1185">Reference proteome</keyword>
<dbReference type="OrthoDB" id="1933480at2759"/>
<reference evidence="1 2" key="1">
    <citation type="submission" date="2020-10" db="EMBL/GenBank/DDBJ databases">
        <title>The Coptis chinensis genome and diversification of protoberbering-type alkaloids.</title>
        <authorList>
            <person name="Wang B."/>
            <person name="Shu S."/>
            <person name="Song C."/>
            <person name="Liu Y."/>
        </authorList>
    </citation>
    <scope>NUCLEOTIDE SEQUENCE [LARGE SCALE GENOMIC DNA]</scope>
    <source>
        <strain evidence="1">HL-2020</strain>
        <tissue evidence="1">Leaf</tissue>
    </source>
</reference>
<dbReference type="AlphaFoldDB" id="A0A835M9F8"/>